<proteinExistence type="predicted"/>
<gene>
    <name evidence="9" type="ORF">R6Y95_01760</name>
</gene>
<dbReference type="PANTHER" id="PTHR30489:SF0">
    <property type="entry name" value="LIPOPROTEIN-RELEASING SYSTEM TRANSMEMBRANE PROTEIN LOLE"/>
    <property type="match status" value="1"/>
</dbReference>
<feature type="transmembrane region" description="Helical" evidence="6">
    <location>
        <begin position="25"/>
        <end position="50"/>
    </location>
</feature>
<dbReference type="InterPro" id="IPR051447">
    <property type="entry name" value="Lipoprotein-release_system"/>
</dbReference>
<evidence type="ECO:0000256" key="3">
    <source>
        <dbReference type="ARBA" id="ARBA00022692"/>
    </source>
</evidence>
<dbReference type="GO" id="GO:0005886">
    <property type="term" value="C:plasma membrane"/>
    <property type="evidence" value="ECO:0007669"/>
    <property type="project" value="UniProtKB-SubCell"/>
</dbReference>
<keyword evidence="3 6" id="KW-0812">Transmembrane</keyword>
<accession>A0ABD8A977</accession>
<feature type="transmembrane region" description="Helical" evidence="6">
    <location>
        <begin position="370"/>
        <end position="393"/>
    </location>
</feature>
<dbReference type="PANTHER" id="PTHR30489">
    <property type="entry name" value="LIPOPROTEIN-RELEASING SYSTEM TRANSMEMBRANE PROTEIN LOLE"/>
    <property type="match status" value="1"/>
</dbReference>
<dbReference type="EMBL" id="CP137641">
    <property type="protein sequence ID" value="WOX56073.1"/>
    <property type="molecule type" value="Genomic_DNA"/>
</dbReference>
<feature type="domain" description="ABC3 transporter permease C-terminal" evidence="7">
    <location>
        <begin position="278"/>
        <end position="396"/>
    </location>
</feature>
<evidence type="ECO:0000256" key="5">
    <source>
        <dbReference type="ARBA" id="ARBA00023136"/>
    </source>
</evidence>
<dbReference type="InterPro" id="IPR003838">
    <property type="entry name" value="ABC3_permease_C"/>
</dbReference>
<organism evidence="9 10">
    <name type="scientific">Methanoculleus palmolei</name>
    <dbReference type="NCBI Taxonomy" id="72612"/>
    <lineage>
        <taxon>Archaea</taxon>
        <taxon>Methanobacteriati</taxon>
        <taxon>Methanobacteriota</taxon>
        <taxon>Stenosarchaea group</taxon>
        <taxon>Methanomicrobia</taxon>
        <taxon>Methanomicrobiales</taxon>
        <taxon>Methanomicrobiaceae</taxon>
        <taxon>Methanoculleus</taxon>
    </lineage>
</organism>
<keyword evidence="5 6" id="KW-0472">Membrane</keyword>
<evidence type="ECO:0000313" key="10">
    <source>
        <dbReference type="Proteomes" id="UP001626603"/>
    </source>
</evidence>
<feature type="transmembrane region" description="Helical" evidence="6">
    <location>
        <begin position="321"/>
        <end position="350"/>
    </location>
</feature>
<feature type="transmembrane region" description="Helical" evidence="6">
    <location>
        <begin position="278"/>
        <end position="300"/>
    </location>
</feature>
<comment type="subcellular location">
    <subcellularLocation>
        <location evidence="1">Cell membrane</location>
        <topology evidence="1">Multi-pass membrane protein</topology>
    </subcellularLocation>
</comment>
<evidence type="ECO:0000259" key="8">
    <source>
        <dbReference type="Pfam" id="PF12704"/>
    </source>
</evidence>
<evidence type="ECO:0000256" key="4">
    <source>
        <dbReference type="ARBA" id="ARBA00022989"/>
    </source>
</evidence>
<evidence type="ECO:0000256" key="1">
    <source>
        <dbReference type="ARBA" id="ARBA00004651"/>
    </source>
</evidence>
<reference evidence="9 10" key="1">
    <citation type="submission" date="2023-10" db="EMBL/GenBank/DDBJ databases">
        <title>The complete genome sequence of Methanoculleus palmolei DSM 4273.</title>
        <authorList>
            <person name="Lai S.-J."/>
            <person name="You Y.-T."/>
            <person name="Chen S.-C."/>
        </authorList>
    </citation>
    <scope>NUCLEOTIDE SEQUENCE [LARGE SCALE GENOMIC DNA]</scope>
    <source>
        <strain evidence="9 10">DSM 4273</strain>
    </source>
</reference>
<keyword evidence="4 6" id="KW-1133">Transmembrane helix</keyword>
<evidence type="ECO:0000256" key="2">
    <source>
        <dbReference type="ARBA" id="ARBA00022475"/>
    </source>
</evidence>
<sequence length="403" mass="43726">MRSGGYGVSLYLAVRAIRRGNRGTLALTILVIALVVVLINFLTMIIGGVVEVYDRQMIDFQYGHLTIEPREKELYIDDSDDLVDRLKRVPGVTGVSSRVSAGATITNTGNGKFQSKSLAAFDPDDEKTVTRYHQMILEGEFLSEGDTDQILIGSLLAGSDDEAEDKLPSLGGVRVGDLLEVAYGNGVVKTYRVKGIFETYGLLIDSAAFVTREEMDAVMQTDGKATEILVKGSDIGNAGQLKITCMQFGVQERIKTWSEKGKGVLGDAIESFNLLNSIMTVVSLIVASVVVFIVTFINIVNRRKQIGILKAIGIQRRIIVGNYLFQVMFLCTCGAAVGVLMLFCIALGLGAHPIRFPMGFVSPTLDLSRVAVSIACLYLVSLVSGYIPARYVAKEEILSAMRG</sequence>
<feature type="domain" description="MacB-like periplasmic core" evidence="8">
    <location>
        <begin position="26"/>
        <end position="231"/>
    </location>
</feature>
<dbReference type="Proteomes" id="UP001626603">
    <property type="component" value="Chromosome"/>
</dbReference>
<name>A0ABD8A977_9EURY</name>
<evidence type="ECO:0000259" key="7">
    <source>
        <dbReference type="Pfam" id="PF02687"/>
    </source>
</evidence>
<keyword evidence="10" id="KW-1185">Reference proteome</keyword>
<keyword evidence="2" id="KW-1003">Cell membrane</keyword>
<dbReference type="Pfam" id="PF12704">
    <property type="entry name" value="MacB_PCD"/>
    <property type="match status" value="1"/>
</dbReference>
<dbReference type="AlphaFoldDB" id="A0ABD8A977"/>
<dbReference type="InterPro" id="IPR025857">
    <property type="entry name" value="MacB_PCD"/>
</dbReference>
<protein>
    <submittedName>
        <fullName evidence="9">FtsX-like permease family protein</fullName>
    </submittedName>
</protein>
<evidence type="ECO:0000256" key="6">
    <source>
        <dbReference type="SAM" id="Phobius"/>
    </source>
</evidence>
<evidence type="ECO:0000313" key="9">
    <source>
        <dbReference type="EMBL" id="WOX56073.1"/>
    </source>
</evidence>
<dbReference type="Pfam" id="PF02687">
    <property type="entry name" value="FtsX"/>
    <property type="match status" value="1"/>
</dbReference>